<name>X0XKX5_9ZZZZ</name>
<comment type="caution">
    <text evidence="1">The sequence shown here is derived from an EMBL/GenBank/DDBJ whole genome shotgun (WGS) entry which is preliminary data.</text>
</comment>
<evidence type="ECO:0000313" key="1">
    <source>
        <dbReference type="EMBL" id="GAG43829.1"/>
    </source>
</evidence>
<reference evidence="1" key="1">
    <citation type="journal article" date="2014" name="Front. Microbiol.">
        <title>High frequency of phylogenetically diverse reductive dehalogenase-homologous genes in deep subseafloor sedimentary metagenomes.</title>
        <authorList>
            <person name="Kawai M."/>
            <person name="Futagami T."/>
            <person name="Toyoda A."/>
            <person name="Takaki Y."/>
            <person name="Nishi S."/>
            <person name="Hori S."/>
            <person name="Arai W."/>
            <person name="Tsubouchi T."/>
            <person name="Morono Y."/>
            <person name="Uchiyama I."/>
            <person name="Ito T."/>
            <person name="Fujiyama A."/>
            <person name="Inagaki F."/>
            <person name="Takami H."/>
        </authorList>
    </citation>
    <scope>NUCLEOTIDE SEQUENCE</scope>
    <source>
        <strain evidence="1">Expedition CK06-06</strain>
    </source>
</reference>
<proteinExistence type="predicted"/>
<sequence>KLGERDDERIVALEAALAAIGEGHTAERALLLATLSGELEYASTLEVRADLMDEAVAIAREVGDPWVLGTVLNRSGVTSAVPQNLEARRAASAESLAIAESLGDLTLEFWARCGGFQAALGGGDINTAETMQGILADLADEIGRPSFRWLASVFECTYLSAIGDTGRLEEQA</sequence>
<dbReference type="AlphaFoldDB" id="X0XKX5"/>
<feature type="non-terminal residue" evidence="1">
    <location>
        <position position="172"/>
    </location>
</feature>
<gene>
    <name evidence="1" type="ORF">S01H1_83262</name>
</gene>
<dbReference type="EMBL" id="BARS01056571">
    <property type="protein sequence ID" value="GAG43829.1"/>
    <property type="molecule type" value="Genomic_DNA"/>
</dbReference>
<accession>X0XKX5</accession>
<feature type="non-terminal residue" evidence="1">
    <location>
        <position position="1"/>
    </location>
</feature>
<protein>
    <submittedName>
        <fullName evidence="1">Uncharacterized protein</fullName>
    </submittedName>
</protein>
<organism evidence="1">
    <name type="scientific">marine sediment metagenome</name>
    <dbReference type="NCBI Taxonomy" id="412755"/>
    <lineage>
        <taxon>unclassified sequences</taxon>
        <taxon>metagenomes</taxon>
        <taxon>ecological metagenomes</taxon>
    </lineage>
</organism>